<organism evidence="2">
    <name type="scientific">uncultured Craurococcus sp</name>
    <dbReference type="NCBI Taxonomy" id="1135998"/>
    <lineage>
        <taxon>Bacteria</taxon>
        <taxon>Pseudomonadati</taxon>
        <taxon>Pseudomonadota</taxon>
        <taxon>Alphaproteobacteria</taxon>
        <taxon>Acetobacterales</taxon>
        <taxon>Acetobacteraceae</taxon>
        <taxon>Craurococcus</taxon>
        <taxon>environmental samples</taxon>
    </lineage>
</organism>
<dbReference type="PANTHER" id="PTHR37391:SF2">
    <property type="entry name" value="E3 UBIQUITIN-PROTEIN LIGASE"/>
    <property type="match status" value="1"/>
</dbReference>
<feature type="domain" description="DUF6817" evidence="1">
    <location>
        <begin position="27"/>
        <end position="108"/>
    </location>
</feature>
<dbReference type="EMBL" id="CADCTD010000124">
    <property type="protein sequence ID" value="CAA9262737.1"/>
    <property type="molecule type" value="Genomic_DNA"/>
</dbReference>
<gene>
    <name evidence="2" type="ORF">AVDCRST_MAG27-2620</name>
</gene>
<dbReference type="Pfam" id="PF20680">
    <property type="entry name" value="DUF6817"/>
    <property type="match status" value="1"/>
</dbReference>
<sequence>MHPLVKPLLAEDWAAIDPGLPPLLDLLFARAAGEDWHKAGTFKDHLLGLYRTLALWDMPREIRLLGLFHSVYSNEYVDLKLFADRAPLRQALGEEAERLVHLFCTMPRTLFTRRLLEEGDLPEEGMVLEREGAPAILLSTKDVAVFAIATIADIAEQWHSWQDELFPGFPGPSKPRRVQDHWAAALWPGPLKPTASALSTLSRLAVPLSEMPPEWGIPTPPVFARCTARLDPADELAAATLYWQAVTRSLPVASPDPTRRALEAAAAHNPYVAEPRLMLAQLALAAADWEAAARHAGAGLALLADWGVAWDKRIAWSGWVAWARILLQSAEARRWPEMLPGLNGLGLVEG</sequence>
<dbReference type="PANTHER" id="PTHR37391">
    <property type="entry name" value="E3 UBIQUITIN-PROTEIN LIGASE"/>
    <property type="match status" value="1"/>
</dbReference>
<name>A0A6J4IX93_9PROT</name>
<accession>A0A6J4IX93</accession>
<proteinExistence type="predicted"/>
<dbReference type="AlphaFoldDB" id="A0A6J4IX93"/>
<protein>
    <recommendedName>
        <fullName evidence="1">DUF6817 domain-containing protein</fullName>
    </recommendedName>
</protein>
<dbReference type="InterPro" id="IPR049202">
    <property type="entry name" value="DUF6817"/>
</dbReference>
<evidence type="ECO:0000313" key="2">
    <source>
        <dbReference type="EMBL" id="CAA9262737.1"/>
    </source>
</evidence>
<evidence type="ECO:0000259" key="1">
    <source>
        <dbReference type="Pfam" id="PF20680"/>
    </source>
</evidence>
<reference evidence="2" key="1">
    <citation type="submission" date="2020-02" db="EMBL/GenBank/DDBJ databases">
        <authorList>
            <person name="Meier V. D."/>
        </authorList>
    </citation>
    <scope>NUCLEOTIDE SEQUENCE</scope>
    <source>
        <strain evidence="2">AVDCRST_MAG27</strain>
    </source>
</reference>